<evidence type="ECO:0000256" key="8">
    <source>
        <dbReference type="ARBA" id="ARBA00023485"/>
    </source>
</evidence>
<keyword evidence="11" id="KW-1185">Reference proteome</keyword>
<evidence type="ECO:0000256" key="5">
    <source>
        <dbReference type="ARBA" id="ARBA00023136"/>
    </source>
</evidence>
<evidence type="ECO:0000313" key="10">
    <source>
        <dbReference type="EMBL" id="KAI5419961.1"/>
    </source>
</evidence>
<comment type="similarity">
    <text evidence="7">Belongs to the SPRING family.</text>
</comment>
<proteinExistence type="inferred from homology"/>
<dbReference type="Pfam" id="PF10218">
    <property type="entry name" value="SPRING1"/>
    <property type="match status" value="1"/>
</dbReference>
<comment type="caution">
    <text evidence="10">The sequence shown here is derived from an EMBL/GenBank/DDBJ whole genome shotgun (WGS) entry which is preliminary data.</text>
</comment>
<evidence type="ECO:0000256" key="3">
    <source>
        <dbReference type="ARBA" id="ARBA00022989"/>
    </source>
</evidence>
<dbReference type="PANTHER" id="PTHR13481">
    <property type="entry name" value="SREBP REGULATING GENE PROTEIN"/>
    <property type="match status" value="1"/>
</dbReference>
<accession>A0A9D5AUR6</accession>
<evidence type="ECO:0000256" key="4">
    <source>
        <dbReference type="ARBA" id="ARBA00023034"/>
    </source>
</evidence>
<evidence type="ECO:0000256" key="9">
    <source>
        <dbReference type="SAM" id="Phobius"/>
    </source>
</evidence>
<dbReference type="EMBL" id="JAMSHJ010000004">
    <property type="protein sequence ID" value="KAI5419961.1"/>
    <property type="molecule type" value="Genomic_DNA"/>
</dbReference>
<dbReference type="AlphaFoldDB" id="A0A9D5AUR6"/>
<dbReference type="GO" id="GO:0000139">
    <property type="term" value="C:Golgi membrane"/>
    <property type="evidence" value="ECO:0007669"/>
    <property type="project" value="UniProtKB-SubCell"/>
</dbReference>
<dbReference type="Gramene" id="Psat04G0394500-T1">
    <property type="protein sequence ID" value="KAI5419961.1"/>
    <property type="gene ID" value="KIW84_043945"/>
</dbReference>
<organism evidence="10 11">
    <name type="scientific">Pisum sativum</name>
    <name type="common">Garden pea</name>
    <name type="synonym">Lathyrus oleraceus</name>
    <dbReference type="NCBI Taxonomy" id="3888"/>
    <lineage>
        <taxon>Eukaryota</taxon>
        <taxon>Viridiplantae</taxon>
        <taxon>Streptophyta</taxon>
        <taxon>Embryophyta</taxon>
        <taxon>Tracheophyta</taxon>
        <taxon>Spermatophyta</taxon>
        <taxon>Magnoliopsida</taxon>
        <taxon>eudicotyledons</taxon>
        <taxon>Gunneridae</taxon>
        <taxon>Pentapetalae</taxon>
        <taxon>rosids</taxon>
        <taxon>fabids</taxon>
        <taxon>Fabales</taxon>
        <taxon>Fabaceae</taxon>
        <taxon>Papilionoideae</taxon>
        <taxon>50 kb inversion clade</taxon>
        <taxon>NPAAA clade</taxon>
        <taxon>Hologalegina</taxon>
        <taxon>IRL clade</taxon>
        <taxon>Fabeae</taxon>
        <taxon>Lathyrus</taxon>
    </lineage>
</organism>
<evidence type="ECO:0000256" key="1">
    <source>
        <dbReference type="ARBA" id="ARBA00004194"/>
    </source>
</evidence>
<sequence length="313" mass="34932">MELTAHGCTMGLSAYRATVILLFFFLSHFSFTTAIRKDIGFKFTPFCKTTVQGRYLLSDNNGYVCNALSIDSKSRCCPQTGKKFSCHGCNLLSQCCNSYEYCVSCCLNPALTRREQVLKMKIAKPATARSYESIFDYCTGRCRHSSESVVHENAYLSDLHHCFSLPSNSSDDIVLHIHLDTYTSAMLLLWVVVDLGLCRIYFCFWPIYSNFDGIWYFSCMESTGSNSTLTEARLNGINVVVGRQGESCNSVCKSRGQSCVPNKLVVLNHCDIIQKYMNCKGSCLASVGPDQPAEVVYDAPKLLYSGRAYLGHT</sequence>
<dbReference type="InterPro" id="IPR019352">
    <property type="entry name" value="SPRING1"/>
</dbReference>
<keyword evidence="3 9" id="KW-1133">Transmembrane helix</keyword>
<keyword evidence="4" id="KW-0333">Golgi apparatus</keyword>
<keyword evidence="2 9" id="KW-0812">Transmembrane</keyword>
<keyword evidence="5 9" id="KW-0472">Membrane</keyword>
<protein>
    <recommendedName>
        <fullName evidence="8">SREBP regulating gene protein</fullName>
    </recommendedName>
</protein>
<name>A0A9D5AUR6_PEA</name>
<comment type="subcellular location">
    <subcellularLocation>
        <location evidence="1">Golgi apparatus membrane</location>
        <topology evidence="1">Single-pass membrane protein</topology>
    </subcellularLocation>
</comment>
<evidence type="ECO:0000256" key="6">
    <source>
        <dbReference type="ARBA" id="ARBA00023180"/>
    </source>
</evidence>
<dbReference type="Proteomes" id="UP001058974">
    <property type="component" value="Chromosome 4"/>
</dbReference>
<keyword evidence="6" id="KW-0325">Glycoprotein</keyword>
<reference evidence="10 11" key="1">
    <citation type="journal article" date="2022" name="Nat. Genet.">
        <title>Improved pea reference genome and pan-genome highlight genomic features and evolutionary characteristics.</title>
        <authorList>
            <person name="Yang T."/>
            <person name="Liu R."/>
            <person name="Luo Y."/>
            <person name="Hu S."/>
            <person name="Wang D."/>
            <person name="Wang C."/>
            <person name="Pandey M.K."/>
            <person name="Ge S."/>
            <person name="Xu Q."/>
            <person name="Li N."/>
            <person name="Li G."/>
            <person name="Huang Y."/>
            <person name="Saxena R.K."/>
            <person name="Ji Y."/>
            <person name="Li M."/>
            <person name="Yan X."/>
            <person name="He Y."/>
            <person name="Liu Y."/>
            <person name="Wang X."/>
            <person name="Xiang C."/>
            <person name="Varshney R.K."/>
            <person name="Ding H."/>
            <person name="Gao S."/>
            <person name="Zong X."/>
        </authorList>
    </citation>
    <scope>NUCLEOTIDE SEQUENCE [LARGE SCALE GENOMIC DNA]</scope>
    <source>
        <strain evidence="10 11">cv. Zhongwan 6</strain>
    </source>
</reference>
<dbReference type="GO" id="GO:2000640">
    <property type="term" value="P:positive regulation of SREBP signaling pathway"/>
    <property type="evidence" value="ECO:0007669"/>
    <property type="project" value="InterPro"/>
</dbReference>
<evidence type="ECO:0000313" key="11">
    <source>
        <dbReference type="Proteomes" id="UP001058974"/>
    </source>
</evidence>
<gene>
    <name evidence="10" type="ORF">KIW84_043945</name>
</gene>
<evidence type="ECO:0000256" key="2">
    <source>
        <dbReference type="ARBA" id="ARBA00022692"/>
    </source>
</evidence>
<evidence type="ECO:0000256" key="7">
    <source>
        <dbReference type="ARBA" id="ARBA00023461"/>
    </source>
</evidence>
<feature type="transmembrane region" description="Helical" evidence="9">
    <location>
        <begin position="12"/>
        <end position="35"/>
    </location>
</feature>
<dbReference type="PANTHER" id="PTHR13481:SF0">
    <property type="entry name" value="SREBP REGULATING GENE PROTEIN"/>
    <property type="match status" value="1"/>
</dbReference>